<dbReference type="SUPFAM" id="SSF53335">
    <property type="entry name" value="S-adenosyl-L-methionine-dependent methyltransferases"/>
    <property type="match status" value="1"/>
</dbReference>
<dbReference type="InterPro" id="IPR029063">
    <property type="entry name" value="SAM-dependent_MTases_sf"/>
</dbReference>
<dbReference type="RefSeq" id="WP_310093186.1">
    <property type="nucleotide sequence ID" value="NZ_JAVDUU010000001.1"/>
</dbReference>
<organism evidence="2 3">
    <name type="scientific">Mucilaginibacter pocheonensis</name>
    <dbReference type="NCBI Taxonomy" id="398050"/>
    <lineage>
        <taxon>Bacteria</taxon>
        <taxon>Pseudomonadati</taxon>
        <taxon>Bacteroidota</taxon>
        <taxon>Sphingobacteriia</taxon>
        <taxon>Sphingobacteriales</taxon>
        <taxon>Sphingobacteriaceae</taxon>
        <taxon>Mucilaginibacter</taxon>
    </lineage>
</organism>
<gene>
    <name evidence="2" type="ORF">J2W55_001273</name>
</gene>
<sequence length="200" mass="22577">MGTSTSSAAIFAYHRYMIALHGNQGTAALGWRDRESQVVRFDALAAIADLNDHTVLDAGCGHADLRAFLHRLYPAVTYCGVEQIPELMDEAVRRYGNWPQTSFVCGDFVTDPIPTADYVIASGSLNYYNDDHDYIFNAISKLYEHCKLGFVFNLLSHVIPNGLIVAYNPEVIMKHCRSLSKNVFLKNDYSNEDFTVFMYR</sequence>
<dbReference type="Pfam" id="PF13649">
    <property type="entry name" value="Methyltransf_25"/>
    <property type="match status" value="1"/>
</dbReference>
<dbReference type="CDD" id="cd02440">
    <property type="entry name" value="AdoMet_MTases"/>
    <property type="match status" value="1"/>
</dbReference>
<keyword evidence="2" id="KW-0489">Methyltransferase</keyword>
<reference evidence="2 3" key="1">
    <citation type="submission" date="2023-07" db="EMBL/GenBank/DDBJ databases">
        <title>Sorghum-associated microbial communities from plants grown in Nebraska, USA.</title>
        <authorList>
            <person name="Schachtman D."/>
        </authorList>
    </citation>
    <scope>NUCLEOTIDE SEQUENCE [LARGE SCALE GENOMIC DNA]</scope>
    <source>
        <strain evidence="2 3">3262</strain>
    </source>
</reference>
<name>A0ABU1T9E2_9SPHI</name>
<dbReference type="Gene3D" id="3.40.50.150">
    <property type="entry name" value="Vaccinia Virus protein VP39"/>
    <property type="match status" value="1"/>
</dbReference>
<proteinExistence type="predicted"/>
<dbReference type="GO" id="GO:0008168">
    <property type="term" value="F:methyltransferase activity"/>
    <property type="evidence" value="ECO:0007669"/>
    <property type="project" value="UniProtKB-KW"/>
</dbReference>
<dbReference type="Proteomes" id="UP001247620">
    <property type="component" value="Unassembled WGS sequence"/>
</dbReference>
<evidence type="ECO:0000259" key="1">
    <source>
        <dbReference type="Pfam" id="PF13649"/>
    </source>
</evidence>
<accession>A0ABU1T9E2</accession>
<dbReference type="GO" id="GO:0032259">
    <property type="term" value="P:methylation"/>
    <property type="evidence" value="ECO:0007669"/>
    <property type="project" value="UniProtKB-KW"/>
</dbReference>
<dbReference type="InterPro" id="IPR041698">
    <property type="entry name" value="Methyltransf_25"/>
</dbReference>
<comment type="caution">
    <text evidence="2">The sequence shown here is derived from an EMBL/GenBank/DDBJ whole genome shotgun (WGS) entry which is preliminary data.</text>
</comment>
<keyword evidence="3" id="KW-1185">Reference proteome</keyword>
<evidence type="ECO:0000313" key="2">
    <source>
        <dbReference type="EMBL" id="MDR6941445.1"/>
    </source>
</evidence>
<protein>
    <submittedName>
        <fullName evidence="2">SAM-dependent methyltransferase</fullName>
    </submittedName>
</protein>
<dbReference type="EMBL" id="JAVDUU010000001">
    <property type="protein sequence ID" value="MDR6941445.1"/>
    <property type="molecule type" value="Genomic_DNA"/>
</dbReference>
<evidence type="ECO:0000313" key="3">
    <source>
        <dbReference type="Proteomes" id="UP001247620"/>
    </source>
</evidence>
<feature type="domain" description="Methyltransferase" evidence="1">
    <location>
        <begin position="55"/>
        <end position="141"/>
    </location>
</feature>
<keyword evidence="2" id="KW-0808">Transferase</keyword>